<dbReference type="Pfam" id="PF02566">
    <property type="entry name" value="OsmC"/>
    <property type="match status" value="1"/>
</dbReference>
<dbReference type="Gene3D" id="3.30.300.20">
    <property type="match status" value="1"/>
</dbReference>
<evidence type="ECO:0000313" key="2">
    <source>
        <dbReference type="Proteomes" id="UP000297729"/>
    </source>
</evidence>
<evidence type="ECO:0000313" key="1">
    <source>
        <dbReference type="EMBL" id="TFW14773.1"/>
    </source>
</evidence>
<reference evidence="1 2" key="1">
    <citation type="submission" date="2019-03" db="EMBL/GenBank/DDBJ databases">
        <title>Draft Genome Sequence of Duganella callidus sp. nov., a Novel Duganella Species Isolated from Cultivated Soil.</title>
        <authorList>
            <person name="Raths R."/>
            <person name="Peta V."/>
            <person name="Bucking H."/>
        </authorList>
    </citation>
    <scope>NUCLEOTIDE SEQUENCE [LARGE SCALE GENOMIC DNA]</scope>
    <source>
        <strain evidence="1 2">DN04</strain>
    </source>
</reference>
<dbReference type="EMBL" id="SPVG01000264">
    <property type="protein sequence ID" value="TFW14773.1"/>
    <property type="molecule type" value="Genomic_DNA"/>
</dbReference>
<dbReference type="AlphaFoldDB" id="A0A4Y9S0V6"/>
<dbReference type="InterPro" id="IPR015946">
    <property type="entry name" value="KH_dom-like_a/b"/>
</dbReference>
<comment type="caution">
    <text evidence="1">The sequence shown here is derived from an EMBL/GenBank/DDBJ whole genome shotgun (WGS) entry which is preliminary data.</text>
</comment>
<sequence>MARSTAHIGKDGYTTSMDVGGHALLADEPERNGGRDAGPAPYDYLLAGLGACTAITLRMYADRKQWPVDAVDVDLHLTHAEDGALLIRRTLHITGTVDEAQRARMMEIAEKTPVTLTLKAGTRIDTALG</sequence>
<name>A0A4Y9S0V6_9BURK</name>
<dbReference type="PANTHER" id="PTHR39624:SF2">
    <property type="entry name" value="OSMC-LIKE PROTEIN"/>
    <property type="match status" value="1"/>
</dbReference>
<dbReference type="Proteomes" id="UP000297729">
    <property type="component" value="Unassembled WGS sequence"/>
</dbReference>
<accession>A0A4Y9S0V6</accession>
<keyword evidence="2" id="KW-1185">Reference proteome</keyword>
<protein>
    <submittedName>
        <fullName evidence="1">OsmC family peroxiredoxin</fullName>
    </submittedName>
</protein>
<dbReference type="SUPFAM" id="SSF82784">
    <property type="entry name" value="OsmC-like"/>
    <property type="match status" value="1"/>
</dbReference>
<proteinExistence type="predicted"/>
<dbReference type="RefSeq" id="WP_135204737.1">
    <property type="nucleotide sequence ID" value="NZ_SPVG01000264.1"/>
</dbReference>
<gene>
    <name evidence="1" type="ORF">E4L98_27560</name>
</gene>
<dbReference type="InterPro" id="IPR036102">
    <property type="entry name" value="OsmC/Ohrsf"/>
</dbReference>
<dbReference type="PANTHER" id="PTHR39624">
    <property type="entry name" value="PROTEIN INVOLVED IN RIMO-MEDIATED BETA-METHYLTHIOLATION OF RIBOSOMAL PROTEIN S12 YCAO"/>
    <property type="match status" value="1"/>
</dbReference>
<dbReference type="OrthoDB" id="9789573at2"/>
<dbReference type="InterPro" id="IPR003718">
    <property type="entry name" value="OsmC/Ohr_fam"/>
</dbReference>
<organism evidence="1 2">
    <name type="scientific">Duganella callida</name>
    <dbReference type="NCBI Taxonomy" id="2561932"/>
    <lineage>
        <taxon>Bacteria</taxon>
        <taxon>Pseudomonadati</taxon>
        <taxon>Pseudomonadota</taxon>
        <taxon>Betaproteobacteria</taxon>
        <taxon>Burkholderiales</taxon>
        <taxon>Oxalobacteraceae</taxon>
        <taxon>Telluria group</taxon>
        <taxon>Duganella</taxon>
    </lineage>
</organism>